<dbReference type="AlphaFoldDB" id="F4FZZ4"/>
<keyword evidence="1" id="KW-0472">Membrane</keyword>
<evidence type="ECO:0000256" key="1">
    <source>
        <dbReference type="SAM" id="Phobius"/>
    </source>
</evidence>
<gene>
    <name evidence="2" type="ordered locus">Mcup_1653</name>
</gene>
<sequence>MINFRIAPKTVRSFFKGYGWPSYNYRPLYLQAIDFFTKNLGMIIPTIIALIISIIIAFVLNGLTSLLAFAGLSFGVIHVTAFIIGFISGVIYSFLILVEAYEAGAVVSGGVPDLGLAWQSTLNTKEKLLPSALIVGLIYGLFSTFFVPGAILIEGLLLIIIYVIASAIVNGYKAGIGEAIDWYSKSFSKDGASAVVLLLGAILSLIPILNLFVIPYTEILATLMIRKY</sequence>
<feature type="transmembrane region" description="Helical" evidence="1">
    <location>
        <begin position="67"/>
        <end position="95"/>
    </location>
</feature>
<organism evidence="2 3">
    <name type="scientific">Metallosphaera cuprina (strain Ar-4)</name>
    <dbReference type="NCBI Taxonomy" id="1006006"/>
    <lineage>
        <taxon>Archaea</taxon>
        <taxon>Thermoproteota</taxon>
        <taxon>Thermoprotei</taxon>
        <taxon>Sulfolobales</taxon>
        <taxon>Sulfolobaceae</taxon>
        <taxon>Metallosphaera</taxon>
    </lineage>
</organism>
<dbReference type="Proteomes" id="UP000007812">
    <property type="component" value="Chromosome"/>
</dbReference>
<dbReference type="GeneID" id="10493842"/>
<dbReference type="RefSeq" id="WP_013738254.1">
    <property type="nucleotide sequence ID" value="NC_015435.1"/>
</dbReference>
<feature type="transmembrane region" description="Helical" evidence="1">
    <location>
        <begin position="128"/>
        <end position="148"/>
    </location>
</feature>
<evidence type="ECO:0000313" key="3">
    <source>
        <dbReference type="Proteomes" id="UP000007812"/>
    </source>
</evidence>
<dbReference type="HOGENOM" id="CLU_1145258_0_0_2"/>
<accession>F4FZZ4</accession>
<keyword evidence="1" id="KW-0812">Transmembrane</keyword>
<name>F4FZZ4_METCR</name>
<dbReference type="eggNOG" id="arCOG07264">
    <property type="taxonomic scope" value="Archaea"/>
</dbReference>
<reference evidence="2 3" key="1">
    <citation type="journal article" date="2011" name="J. Bacteriol.">
        <title>Complete genome sequence of Metallosphaera cuprina, a metal sulfide-oxidizing archaeon from a hot spring.</title>
        <authorList>
            <person name="Liu L.J."/>
            <person name="You X.Y."/>
            <person name="Zheng H."/>
            <person name="Wang S."/>
            <person name="Jiang C.Y."/>
            <person name="Liu S.J."/>
        </authorList>
    </citation>
    <scope>NUCLEOTIDE SEQUENCE [LARGE SCALE GENOMIC DNA]</scope>
    <source>
        <strain evidence="2 3">Ar-4</strain>
    </source>
</reference>
<keyword evidence="1" id="KW-1133">Transmembrane helix</keyword>
<dbReference type="EMBL" id="CP002656">
    <property type="protein sequence ID" value="AEB95756.1"/>
    <property type="molecule type" value="Genomic_DNA"/>
</dbReference>
<feature type="transmembrane region" description="Helical" evidence="1">
    <location>
        <begin position="155"/>
        <end position="172"/>
    </location>
</feature>
<feature type="transmembrane region" description="Helical" evidence="1">
    <location>
        <begin position="40"/>
        <end position="60"/>
    </location>
</feature>
<keyword evidence="3" id="KW-1185">Reference proteome</keyword>
<proteinExistence type="predicted"/>
<dbReference type="OrthoDB" id="34757at2157"/>
<feature type="transmembrane region" description="Helical" evidence="1">
    <location>
        <begin position="192"/>
        <end position="217"/>
    </location>
</feature>
<dbReference type="KEGG" id="mcn:Mcup_1653"/>
<dbReference type="PATRIC" id="fig|1006006.8.peg.1656"/>
<protein>
    <submittedName>
        <fullName evidence="2">Uncharacterized protein</fullName>
    </submittedName>
</protein>
<evidence type="ECO:0000313" key="2">
    <source>
        <dbReference type="EMBL" id="AEB95756.1"/>
    </source>
</evidence>